<dbReference type="Gene3D" id="3.90.280.10">
    <property type="entry name" value="PEBP-like"/>
    <property type="match status" value="1"/>
</dbReference>
<evidence type="ECO:0000256" key="1">
    <source>
        <dbReference type="ARBA" id="ARBA00007120"/>
    </source>
</evidence>
<dbReference type="InterPro" id="IPR036610">
    <property type="entry name" value="PEBP-like_sf"/>
</dbReference>
<evidence type="ECO:0000313" key="3">
    <source>
        <dbReference type="EMBL" id="GAA1906234.1"/>
    </source>
</evidence>
<gene>
    <name evidence="3" type="ORF">GCM10009688_07720</name>
</gene>
<dbReference type="SUPFAM" id="SSF49777">
    <property type="entry name" value="PEBP-like"/>
    <property type="match status" value="1"/>
</dbReference>
<keyword evidence="4" id="KW-1185">Reference proteome</keyword>
<protein>
    <submittedName>
        <fullName evidence="3">YbhB/YbcL family Raf kinase inhibitor-like protein</fullName>
    </submittedName>
</protein>
<dbReference type="InterPro" id="IPR008914">
    <property type="entry name" value="PEBP"/>
</dbReference>
<dbReference type="RefSeq" id="WP_152225042.1">
    <property type="nucleotide sequence ID" value="NZ_BAAALV010000002.1"/>
</dbReference>
<evidence type="ECO:0000256" key="2">
    <source>
        <dbReference type="SAM" id="MobiDB-lite"/>
    </source>
</evidence>
<dbReference type="Proteomes" id="UP001500784">
    <property type="component" value="Unassembled WGS sequence"/>
</dbReference>
<evidence type="ECO:0000313" key="4">
    <source>
        <dbReference type="Proteomes" id="UP001500784"/>
    </source>
</evidence>
<dbReference type="Pfam" id="PF01161">
    <property type="entry name" value="PBP"/>
    <property type="match status" value="1"/>
</dbReference>
<dbReference type="PANTHER" id="PTHR30289">
    <property type="entry name" value="UNCHARACTERIZED PROTEIN YBCL-RELATED"/>
    <property type="match status" value="1"/>
</dbReference>
<proteinExistence type="inferred from homology"/>
<sequence length="176" mass="18673">MEAYDPTEDLPPVPSFEVTSANFDDGGPLAPSQYATGAVPGGRDASPQLSWSGWPEATRSFAVTMVDPDAPIPGVFWHWAAVNIPVEETSITENASRAGMPEGTLQLFNEMGEPGYTGAAPPVGHGKHRYFLTVHAVDVPLLDVAQDARPGVLSMALRGRTLARGLIVGTAERPDH</sequence>
<accession>A0ABN2NY86</accession>
<comment type="similarity">
    <text evidence="1">Belongs to the UPF0098 family.</text>
</comment>
<dbReference type="NCBIfam" id="TIGR00481">
    <property type="entry name" value="YbhB/YbcL family Raf kinase inhibitor-like protein"/>
    <property type="match status" value="1"/>
</dbReference>
<keyword evidence="3" id="KW-0649">Protein kinase inhibitor</keyword>
<comment type="caution">
    <text evidence="3">The sequence shown here is derived from an EMBL/GenBank/DDBJ whole genome shotgun (WGS) entry which is preliminary data.</text>
</comment>
<organism evidence="3 4">
    <name type="scientific">Arthrobacter gandavensis</name>
    <dbReference type="NCBI Taxonomy" id="169960"/>
    <lineage>
        <taxon>Bacteria</taxon>
        <taxon>Bacillati</taxon>
        <taxon>Actinomycetota</taxon>
        <taxon>Actinomycetes</taxon>
        <taxon>Micrococcales</taxon>
        <taxon>Micrococcaceae</taxon>
        <taxon>Arthrobacter</taxon>
    </lineage>
</organism>
<feature type="region of interest" description="Disordered" evidence="2">
    <location>
        <begin position="1"/>
        <end position="50"/>
    </location>
</feature>
<dbReference type="CDD" id="cd00865">
    <property type="entry name" value="PEBP_bact_arch"/>
    <property type="match status" value="1"/>
</dbReference>
<dbReference type="InterPro" id="IPR005247">
    <property type="entry name" value="YbhB_YbcL/LppC-like"/>
</dbReference>
<dbReference type="EMBL" id="BAAALV010000002">
    <property type="protein sequence ID" value="GAA1906234.1"/>
    <property type="molecule type" value="Genomic_DNA"/>
</dbReference>
<dbReference type="GO" id="GO:0004860">
    <property type="term" value="F:protein kinase inhibitor activity"/>
    <property type="evidence" value="ECO:0007669"/>
    <property type="project" value="UniProtKB-KW"/>
</dbReference>
<name>A0ABN2NY86_9MICC</name>
<dbReference type="PANTHER" id="PTHR30289:SF1">
    <property type="entry name" value="PEBP (PHOSPHATIDYLETHANOLAMINE-BINDING PROTEIN) FAMILY PROTEIN"/>
    <property type="match status" value="1"/>
</dbReference>
<reference evidence="3 4" key="1">
    <citation type="journal article" date="2019" name="Int. J. Syst. Evol. Microbiol.">
        <title>The Global Catalogue of Microorganisms (GCM) 10K type strain sequencing project: providing services to taxonomists for standard genome sequencing and annotation.</title>
        <authorList>
            <consortium name="The Broad Institute Genomics Platform"/>
            <consortium name="The Broad Institute Genome Sequencing Center for Infectious Disease"/>
            <person name="Wu L."/>
            <person name="Ma J."/>
        </authorList>
    </citation>
    <scope>NUCLEOTIDE SEQUENCE [LARGE SCALE GENOMIC DNA]</scope>
    <source>
        <strain evidence="3 4">JCM 13316</strain>
    </source>
</reference>